<dbReference type="InterPro" id="IPR001816">
    <property type="entry name" value="Transl_elong_EFTs/EF1B"/>
</dbReference>
<organism evidence="7 8">
    <name type="scientific">Frigoriglobus tundricola</name>
    <dbReference type="NCBI Taxonomy" id="2774151"/>
    <lineage>
        <taxon>Bacteria</taxon>
        <taxon>Pseudomonadati</taxon>
        <taxon>Planctomycetota</taxon>
        <taxon>Planctomycetia</taxon>
        <taxon>Gemmatales</taxon>
        <taxon>Gemmataceae</taxon>
        <taxon>Frigoriglobus</taxon>
    </lineage>
</organism>
<keyword evidence="3 5" id="KW-0251">Elongation factor</keyword>
<dbReference type="RefSeq" id="WP_171469682.1">
    <property type="nucleotide sequence ID" value="NZ_CP053452.2"/>
</dbReference>
<dbReference type="HAMAP" id="MF_00050">
    <property type="entry name" value="EF_Ts"/>
    <property type="match status" value="1"/>
</dbReference>
<dbReference type="CDD" id="cd14275">
    <property type="entry name" value="UBA_EF-Ts"/>
    <property type="match status" value="1"/>
</dbReference>
<keyword evidence="8" id="KW-1185">Reference proteome</keyword>
<dbReference type="AlphaFoldDB" id="A0A6M5YHS0"/>
<dbReference type="Gene3D" id="1.10.8.10">
    <property type="entry name" value="DNA helicase RuvA subunit, C-terminal domain"/>
    <property type="match status" value="1"/>
</dbReference>
<comment type="caution">
    <text evidence="5">Lacks conserved residue(s) required for the propagation of feature annotation.</text>
</comment>
<dbReference type="FunFam" id="1.10.8.10:FF:000001">
    <property type="entry name" value="Elongation factor Ts"/>
    <property type="match status" value="1"/>
</dbReference>
<evidence type="ECO:0000256" key="3">
    <source>
        <dbReference type="ARBA" id="ARBA00022768"/>
    </source>
</evidence>
<evidence type="ECO:0000256" key="5">
    <source>
        <dbReference type="HAMAP-Rule" id="MF_00050"/>
    </source>
</evidence>
<comment type="subcellular location">
    <subcellularLocation>
        <location evidence="5">Cytoplasm</location>
    </subcellularLocation>
</comment>
<dbReference type="InterPro" id="IPR036402">
    <property type="entry name" value="EF-Ts_dimer_sf"/>
</dbReference>
<evidence type="ECO:0000256" key="2">
    <source>
        <dbReference type="ARBA" id="ARBA00016956"/>
    </source>
</evidence>
<dbReference type="Pfam" id="PF00889">
    <property type="entry name" value="EF_TS"/>
    <property type="match status" value="1"/>
</dbReference>
<dbReference type="KEGG" id="ftj:FTUN_1015"/>
<dbReference type="PANTHER" id="PTHR11741:SF0">
    <property type="entry name" value="ELONGATION FACTOR TS, MITOCHONDRIAL"/>
    <property type="match status" value="1"/>
</dbReference>
<dbReference type="InterPro" id="IPR009060">
    <property type="entry name" value="UBA-like_sf"/>
</dbReference>
<dbReference type="SUPFAM" id="SSF54713">
    <property type="entry name" value="Elongation factor Ts (EF-Ts), dimerisation domain"/>
    <property type="match status" value="2"/>
</dbReference>
<comment type="function">
    <text evidence="5">Associates with the EF-Tu.GDP complex and induces the exchange of GDP to GTP. It remains bound to the aminoacyl-tRNA.EF-Tu.GTP complex up to the GTP hydrolysis stage on the ribosome.</text>
</comment>
<dbReference type="GO" id="GO:0003746">
    <property type="term" value="F:translation elongation factor activity"/>
    <property type="evidence" value="ECO:0007669"/>
    <property type="project" value="UniProtKB-UniRule"/>
</dbReference>
<evidence type="ECO:0000259" key="6">
    <source>
        <dbReference type="Pfam" id="PF00889"/>
    </source>
</evidence>
<dbReference type="Proteomes" id="UP000503447">
    <property type="component" value="Chromosome"/>
</dbReference>
<proteinExistence type="inferred from homology"/>
<evidence type="ECO:0000313" key="7">
    <source>
        <dbReference type="EMBL" id="QJW93508.1"/>
    </source>
</evidence>
<dbReference type="GO" id="GO:0005737">
    <property type="term" value="C:cytoplasm"/>
    <property type="evidence" value="ECO:0007669"/>
    <property type="project" value="UniProtKB-SubCell"/>
</dbReference>
<dbReference type="EMBL" id="CP053452">
    <property type="protein sequence ID" value="QJW93508.1"/>
    <property type="molecule type" value="Genomic_DNA"/>
</dbReference>
<protein>
    <recommendedName>
        <fullName evidence="2 5">Elongation factor Ts</fullName>
        <shortName evidence="5">EF-Ts</shortName>
    </recommendedName>
</protein>
<feature type="domain" description="Translation elongation factor EFTs/EF1B dimerisation" evidence="6">
    <location>
        <begin position="73"/>
        <end position="280"/>
    </location>
</feature>
<reference evidence="8" key="1">
    <citation type="submission" date="2020-05" db="EMBL/GenBank/DDBJ databases">
        <title>Frigoriglobus tundricola gen. nov., sp. nov., a psychrotolerant cellulolytic planctomycete of the family Gemmataceae with two divergent copies of 16S rRNA gene.</title>
        <authorList>
            <person name="Kulichevskaya I.S."/>
            <person name="Ivanova A.A."/>
            <person name="Naumoff D.G."/>
            <person name="Beletsky A.V."/>
            <person name="Rijpstra W.I.C."/>
            <person name="Sinninghe Damste J.S."/>
            <person name="Mardanov A.V."/>
            <person name="Ravin N.V."/>
            <person name="Dedysh S.N."/>
        </authorList>
    </citation>
    <scope>NUCLEOTIDE SEQUENCE [LARGE SCALE GENOMIC DNA]</scope>
    <source>
        <strain evidence="8">PL17</strain>
    </source>
</reference>
<gene>
    <name evidence="5" type="primary">tsf</name>
    <name evidence="7" type="ORF">FTUN_1015</name>
</gene>
<evidence type="ECO:0000313" key="8">
    <source>
        <dbReference type="Proteomes" id="UP000503447"/>
    </source>
</evidence>
<name>A0A6M5YHS0_9BACT</name>
<dbReference type="Gene3D" id="1.10.286.20">
    <property type="match status" value="1"/>
</dbReference>
<dbReference type="PANTHER" id="PTHR11741">
    <property type="entry name" value="ELONGATION FACTOR TS"/>
    <property type="match status" value="1"/>
</dbReference>
<evidence type="ECO:0000256" key="1">
    <source>
        <dbReference type="ARBA" id="ARBA00005532"/>
    </source>
</evidence>
<dbReference type="NCBIfam" id="TIGR00116">
    <property type="entry name" value="tsf"/>
    <property type="match status" value="1"/>
</dbReference>
<comment type="similarity">
    <text evidence="1 5">Belongs to the EF-Ts family.</text>
</comment>
<accession>A0A6M5YHS0</accession>
<keyword evidence="4 5" id="KW-0648">Protein biosynthesis</keyword>
<evidence type="ECO:0000256" key="4">
    <source>
        <dbReference type="ARBA" id="ARBA00022917"/>
    </source>
</evidence>
<keyword evidence="5" id="KW-0963">Cytoplasm</keyword>
<dbReference type="Gene3D" id="3.30.479.20">
    <property type="entry name" value="Elongation factor Ts, dimerisation domain"/>
    <property type="match status" value="2"/>
</dbReference>
<dbReference type="InterPro" id="IPR014039">
    <property type="entry name" value="Transl_elong_EFTs/EF1B_dimer"/>
</dbReference>
<sequence>MATVTPQMVKQLRDRTDQPMGLCKQALDLNAGDMDKAIDYLKSLNSKMQAKREGNETAEGRIGVAVDNAAKVGAIVEMRCESAPSAKSDQFIELVADLANHAVNTKAADVATLLTEKYGAGTVQDRIDDTVGKIREKMVLHKFQRLEGGVYGAYVHHDGTVGVIVECKGGAANDELLRDVAAHVAALNPPYANVADVPADIVEKEKALVKADMDADPKNAGKPANILEKIAEGKIRTKLSEVVLSEQQMANEMKYPKTTVGAALKKAGLEPVRFVRLKVGAVVL</sequence>
<dbReference type="SUPFAM" id="SSF46934">
    <property type="entry name" value="UBA-like"/>
    <property type="match status" value="1"/>
</dbReference>